<evidence type="ECO:0000313" key="3">
    <source>
        <dbReference type="Proteomes" id="UP000221165"/>
    </source>
</evidence>
<dbReference type="PANTHER" id="PTHR45632:SF26">
    <property type="entry name" value="BTB DOMAIN-CONTAINING PROTEIN"/>
    <property type="match status" value="1"/>
</dbReference>
<dbReference type="InterPro" id="IPR015915">
    <property type="entry name" value="Kelch-typ_b-propeller"/>
</dbReference>
<feature type="compositionally biased region" description="Low complexity" evidence="1">
    <location>
        <begin position="486"/>
        <end position="497"/>
    </location>
</feature>
<dbReference type="InterPro" id="IPR006652">
    <property type="entry name" value="Kelch_1"/>
</dbReference>
<gene>
    <name evidence="2" type="ORF">CSUI_002802</name>
</gene>
<feature type="region of interest" description="Disordered" evidence="1">
    <location>
        <begin position="663"/>
        <end position="686"/>
    </location>
</feature>
<keyword evidence="3" id="KW-1185">Reference proteome</keyword>
<organism evidence="2 3">
    <name type="scientific">Cystoisospora suis</name>
    <dbReference type="NCBI Taxonomy" id="483139"/>
    <lineage>
        <taxon>Eukaryota</taxon>
        <taxon>Sar</taxon>
        <taxon>Alveolata</taxon>
        <taxon>Apicomplexa</taxon>
        <taxon>Conoidasida</taxon>
        <taxon>Coccidia</taxon>
        <taxon>Eucoccidiorida</taxon>
        <taxon>Eimeriorina</taxon>
        <taxon>Sarcocystidae</taxon>
        <taxon>Cystoisospora</taxon>
    </lineage>
</organism>
<feature type="compositionally biased region" description="Polar residues" evidence="1">
    <location>
        <begin position="54"/>
        <end position="63"/>
    </location>
</feature>
<feature type="region of interest" description="Disordered" evidence="1">
    <location>
        <begin position="333"/>
        <end position="373"/>
    </location>
</feature>
<proteinExistence type="predicted"/>
<feature type="region of interest" description="Disordered" evidence="1">
    <location>
        <begin position="589"/>
        <end position="650"/>
    </location>
</feature>
<name>A0A2C6L7C3_9APIC</name>
<dbReference type="PANTHER" id="PTHR45632">
    <property type="entry name" value="LD33804P"/>
    <property type="match status" value="1"/>
</dbReference>
<accession>A0A2C6L7C3</accession>
<evidence type="ECO:0000256" key="1">
    <source>
        <dbReference type="SAM" id="MobiDB-lite"/>
    </source>
</evidence>
<dbReference type="OrthoDB" id="331359at2759"/>
<dbReference type="InterPro" id="IPR011043">
    <property type="entry name" value="Gal_Oxase/kelch_b-propeller"/>
</dbReference>
<dbReference type="SUPFAM" id="SSF50965">
    <property type="entry name" value="Galactose oxidase, central domain"/>
    <property type="match status" value="1"/>
</dbReference>
<dbReference type="Gene3D" id="2.120.10.80">
    <property type="entry name" value="Kelch-type beta propeller"/>
    <property type="match status" value="2"/>
</dbReference>
<reference evidence="2 3" key="1">
    <citation type="journal article" date="2017" name="Int. J. Parasitol.">
        <title>The genome of the protozoan parasite Cystoisospora suis and a reverse vaccinology approach to identify vaccine candidates.</title>
        <authorList>
            <person name="Palmieri N."/>
            <person name="Shrestha A."/>
            <person name="Ruttkowski B."/>
            <person name="Beck T."/>
            <person name="Vogl C."/>
            <person name="Tomley F."/>
            <person name="Blake D.P."/>
            <person name="Joachim A."/>
        </authorList>
    </citation>
    <scope>NUCLEOTIDE SEQUENCE [LARGE SCALE GENOMIC DNA]</scope>
    <source>
        <strain evidence="2 3">Wien I</strain>
    </source>
</reference>
<feature type="non-terminal residue" evidence="2">
    <location>
        <position position="708"/>
    </location>
</feature>
<dbReference type="Pfam" id="PF01344">
    <property type="entry name" value="Kelch_1"/>
    <property type="match status" value="3"/>
</dbReference>
<sequence>MDPPILPMDAPEGLRAYQEKREFEEQTGVTDVPSSSPPPDTASAPEAPADDTTRGTSSLSPRQDSAIDESGNVGVSEAEPLQHDTDDASPGSCREEAKFEEEGELPWLMLCGGREERRPVDTAYKVSVQSGSPLSMCKESSSPETASRTNINAKLFTLETELPRLQIPRYGHVACVTSGKDVLIVGGRDGENALTSVERLDEAEGRWASMPSLHFARAHHAGCAVSGGRAVVLGGENDKGVLKSVELYHPVKKNWINLAPMQQERHSFGAVSVGSSIFAIGGRDASGNHGRVLKSVEGLSLVAMASPTHAGSSHSLPASSSIQLGGGAGGSGSFSSSVSASSPQSFGKEDVGMISGGGPSITSQGSLASDGWRSLPPMSQGRASFGVAQYKGMIFCAGGTNGVKPLASVEMMDSSTNEWIELPSLNEARMGPVCFVWLKGKERRPYLCVAGGRHSSLQPVFESAEFLDLVPFLPPSLWKNERETSSSHPASSAATDSMDNDKERGDSSSTTGNGLKAVNSHKMMTISKKGYDDNSPSQPGWIQVPHGLGVKLSWQLAAGVVAKQWKGELLESPLPVLLSCPSPATLGPCPSRPRSSLSHQTGRRSVPHLLSGNSATSTSFSSSFSRPGSSAGSLGSSCPPHPPSSASPSLIPKGVVAAAARRFQQVQHSASSPAGDGTDDSAVSTFSSYHTLGGKAAGRSLTAVYGGE</sequence>
<dbReference type="RefSeq" id="XP_067925021.1">
    <property type="nucleotide sequence ID" value="XM_068063001.1"/>
</dbReference>
<feature type="region of interest" description="Disordered" evidence="1">
    <location>
        <begin position="1"/>
        <end position="100"/>
    </location>
</feature>
<dbReference type="GeneID" id="94426212"/>
<protein>
    <submittedName>
        <fullName evidence="2">Kelch repeat-containing protein</fullName>
    </submittedName>
</protein>
<comment type="caution">
    <text evidence="2">The sequence shown here is derived from an EMBL/GenBank/DDBJ whole genome shotgun (WGS) entry which is preliminary data.</text>
</comment>
<feature type="compositionally biased region" description="Low complexity" evidence="1">
    <location>
        <begin position="333"/>
        <end position="346"/>
    </location>
</feature>
<dbReference type="EMBL" id="MIGC01001194">
    <property type="protein sequence ID" value="PHJ23345.1"/>
    <property type="molecule type" value="Genomic_DNA"/>
</dbReference>
<dbReference type="VEuPathDB" id="ToxoDB:CSUI_002802"/>
<dbReference type="SMART" id="SM00612">
    <property type="entry name" value="Kelch"/>
    <property type="match status" value="4"/>
</dbReference>
<feature type="region of interest" description="Disordered" evidence="1">
    <location>
        <begin position="480"/>
        <end position="520"/>
    </location>
</feature>
<evidence type="ECO:0000313" key="2">
    <source>
        <dbReference type="EMBL" id="PHJ23345.1"/>
    </source>
</evidence>
<feature type="compositionally biased region" description="Low complexity" evidence="1">
    <location>
        <begin position="611"/>
        <end position="638"/>
    </location>
</feature>
<dbReference type="Proteomes" id="UP000221165">
    <property type="component" value="Unassembled WGS sequence"/>
</dbReference>
<dbReference type="AlphaFoldDB" id="A0A2C6L7C3"/>